<organism evidence="1 2">
    <name type="scientific">Labeo rohita</name>
    <name type="common">Indian major carp</name>
    <name type="synonym">Cyprinus rohita</name>
    <dbReference type="NCBI Taxonomy" id="84645"/>
    <lineage>
        <taxon>Eukaryota</taxon>
        <taxon>Metazoa</taxon>
        <taxon>Chordata</taxon>
        <taxon>Craniata</taxon>
        <taxon>Vertebrata</taxon>
        <taxon>Euteleostomi</taxon>
        <taxon>Actinopterygii</taxon>
        <taxon>Neopterygii</taxon>
        <taxon>Teleostei</taxon>
        <taxon>Ostariophysi</taxon>
        <taxon>Cypriniformes</taxon>
        <taxon>Cyprinidae</taxon>
        <taxon>Labeoninae</taxon>
        <taxon>Labeonini</taxon>
        <taxon>Labeo</taxon>
    </lineage>
</organism>
<gene>
    <name evidence="1" type="ORF">H4Q32_029779</name>
</gene>
<protein>
    <submittedName>
        <fullName evidence="1">Formin-like protein</fullName>
    </submittedName>
</protein>
<accession>A0ABQ8M2Z6</accession>
<dbReference type="Proteomes" id="UP000830375">
    <property type="component" value="Unassembled WGS sequence"/>
</dbReference>
<sequence length="182" mass="19724">MLLHVSCILPTANRNRRPDPQQFRQFLVLANLTSYPDDAKDGPREDLRLEDPLSLPSASESRTQPWPVDPAAPLWLLAPSSPPWPGSPLAPPGSLIPQALPWSVVDHPAPRGSTLPTLSASSSATLVLCRSGSTMASRIKLLCWLHLGPPDPARYPGSSALRLRLGLLCVSQLPLYFTITTL</sequence>
<evidence type="ECO:0000313" key="1">
    <source>
        <dbReference type="EMBL" id="KAI2656576.1"/>
    </source>
</evidence>
<reference evidence="1 2" key="1">
    <citation type="submission" date="2022-01" db="EMBL/GenBank/DDBJ databases">
        <title>A high-quality chromosome-level genome assembly of rohu carp, Labeo rohita.</title>
        <authorList>
            <person name="Arick M.A. II"/>
            <person name="Hsu C.-Y."/>
            <person name="Magbanua Z."/>
            <person name="Pechanova O."/>
            <person name="Grover C."/>
            <person name="Miller E."/>
            <person name="Thrash A."/>
            <person name="Ezzel L."/>
            <person name="Alam S."/>
            <person name="Benzie J."/>
            <person name="Hamilton M."/>
            <person name="Karsi A."/>
            <person name="Lawrence M.L."/>
            <person name="Peterson D.G."/>
        </authorList>
    </citation>
    <scope>NUCLEOTIDE SEQUENCE [LARGE SCALE GENOMIC DNA]</scope>
    <source>
        <strain evidence="2">BAU-BD-2019</strain>
        <tissue evidence="1">Blood</tissue>
    </source>
</reference>
<proteinExistence type="predicted"/>
<keyword evidence="2" id="KW-1185">Reference proteome</keyword>
<evidence type="ECO:0000313" key="2">
    <source>
        <dbReference type="Proteomes" id="UP000830375"/>
    </source>
</evidence>
<name>A0ABQ8M2Z6_LABRO</name>
<comment type="caution">
    <text evidence="1">The sequence shown here is derived from an EMBL/GenBank/DDBJ whole genome shotgun (WGS) entry which is preliminary data.</text>
</comment>
<dbReference type="EMBL" id="JACTAM010000015">
    <property type="protein sequence ID" value="KAI2656576.1"/>
    <property type="molecule type" value="Genomic_DNA"/>
</dbReference>